<name>A0ABV5GNH2_9FLAO</name>
<keyword evidence="1" id="KW-0812">Transmembrane</keyword>
<evidence type="ECO:0000313" key="3">
    <source>
        <dbReference type="Proteomes" id="UP001589607"/>
    </source>
</evidence>
<feature type="transmembrane region" description="Helical" evidence="1">
    <location>
        <begin position="55"/>
        <end position="81"/>
    </location>
</feature>
<organism evidence="2 3">
    <name type="scientific">Flavobacterium jumunjinense</name>
    <dbReference type="NCBI Taxonomy" id="998845"/>
    <lineage>
        <taxon>Bacteria</taxon>
        <taxon>Pseudomonadati</taxon>
        <taxon>Bacteroidota</taxon>
        <taxon>Flavobacteriia</taxon>
        <taxon>Flavobacteriales</taxon>
        <taxon>Flavobacteriaceae</taxon>
        <taxon>Flavobacterium</taxon>
    </lineage>
</organism>
<feature type="transmembrane region" description="Helical" evidence="1">
    <location>
        <begin position="16"/>
        <end position="35"/>
    </location>
</feature>
<dbReference type="RefSeq" id="WP_236452823.1">
    <property type="nucleotide sequence ID" value="NZ_CBCSGE010000031.1"/>
</dbReference>
<feature type="transmembrane region" description="Helical" evidence="1">
    <location>
        <begin position="93"/>
        <end position="117"/>
    </location>
</feature>
<gene>
    <name evidence="2" type="ORF">ACFFVF_10435</name>
</gene>
<dbReference type="EMBL" id="JBHMEY010000028">
    <property type="protein sequence ID" value="MFB9096934.1"/>
    <property type="molecule type" value="Genomic_DNA"/>
</dbReference>
<proteinExistence type="predicted"/>
<comment type="caution">
    <text evidence="2">The sequence shown here is derived from an EMBL/GenBank/DDBJ whole genome shotgun (WGS) entry which is preliminary data.</text>
</comment>
<evidence type="ECO:0000256" key="1">
    <source>
        <dbReference type="SAM" id="Phobius"/>
    </source>
</evidence>
<evidence type="ECO:0000313" key="2">
    <source>
        <dbReference type="EMBL" id="MFB9096934.1"/>
    </source>
</evidence>
<dbReference type="Proteomes" id="UP001589607">
    <property type="component" value="Unassembled WGS sequence"/>
</dbReference>
<accession>A0ABV5GNH2</accession>
<reference evidence="2 3" key="1">
    <citation type="submission" date="2024-09" db="EMBL/GenBank/DDBJ databases">
        <authorList>
            <person name="Sun Q."/>
            <person name="Mori K."/>
        </authorList>
    </citation>
    <scope>NUCLEOTIDE SEQUENCE [LARGE SCALE GENOMIC DNA]</scope>
    <source>
        <strain evidence="2 3">CECT 7955</strain>
    </source>
</reference>
<protein>
    <submittedName>
        <fullName evidence="2">Uncharacterized protein</fullName>
    </submittedName>
</protein>
<keyword evidence="1" id="KW-0472">Membrane</keyword>
<feature type="transmembrane region" description="Helical" evidence="1">
    <location>
        <begin position="123"/>
        <end position="141"/>
    </location>
</feature>
<sequence>MNFISIIRELQIGKRTIFFSVLGQTYYFLIAFFLFKSELINRLDENFIFDIKFYYMIGISFLMSSIWFFINVGISSFVLMFHPSSIKYIDNPSGVFINSMISSIGYLSCAMLLNFILDYDFKHFLAYAFSFIAIKILWVIGKNLFTRRNYRLDNTI</sequence>
<keyword evidence="1" id="KW-1133">Transmembrane helix</keyword>
<keyword evidence="3" id="KW-1185">Reference proteome</keyword>